<dbReference type="PANTHER" id="PTHR15241:SF374">
    <property type="entry name" value="PROTEIN, PUTATIVE-RELATED"/>
    <property type="match status" value="1"/>
</dbReference>
<dbReference type="PANTHER" id="PTHR15241">
    <property type="entry name" value="TRANSFORMER-2-RELATED"/>
    <property type="match status" value="1"/>
</dbReference>
<dbReference type="Gramene" id="rna35579">
    <property type="protein sequence ID" value="RHN51191.1"/>
    <property type="gene ID" value="gene35579"/>
</dbReference>
<dbReference type="InterPro" id="IPR000504">
    <property type="entry name" value="RRM_dom"/>
</dbReference>
<dbReference type="SMART" id="SM00360">
    <property type="entry name" value="RRM"/>
    <property type="match status" value="1"/>
</dbReference>
<dbReference type="Gene3D" id="3.30.70.330">
    <property type="match status" value="1"/>
</dbReference>
<dbReference type="Proteomes" id="UP000265566">
    <property type="component" value="Chromosome 6"/>
</dbReference>
<dbReference type="InterPro" id="IPR012677">
    <property type="entry name" value="Nucleotide-bd_a/b_plait_sf"/>
</dbReference>
<feature type="domain" description="RRM" evidence="2">
    <location>
        <begin position="25"/>
        <end position="95"/>
    </location>
</feature>
<evidence type="ECO:0000313" key="3">
    <source>
        <dbReference type="EMBL" id="RHN51191.1"/>
    </source>
</evidence>
<gene>
    <name evidence="3" type="ORF">MtrunA17_Chr6g0465701</name>
</gene>
<dbReference type="Pfam" id="PF00076">
    <property type="entry name" value="RRM_1"/>
    <property type="match status" value="1"/>
</dbReference>
<dbReference type="InterPro" id="IPR035979">
    <property type="entry name" value="RBD_domain_sf"/>
</dbReference>
<evidence type="ECO:0000256" key="1">
    <source>
        <dbReference type="PROSITE-ProRule" id="PRU00176"/>
    </source>
</evidence>
<keyword evidence="1" id="KW-0694">RNA-binding</keyword>
<comment type="caution">
    <text evidence="3">The sequence shown here is derived from an EMBL/GenBank/DDBJ whole genome shotgun (WGS) entry which is preliminary data.</text>
</comment>
<organism evidence="3">
    <name type="scientific">Medicago truncatula</name>
    <name type="common">Barrel medic</name>
    <name type="synonym">Medicago tribuloides</name>
    <dbReference type="NCBI Taxonomy" id="3880"/>
    <lineage>
        <taxon>Eukaryota</taxon>
        <taxon>Viridiplantae</taxon>
        <taxon>Streptophyta</taxon>
        <taxon>Embryophyta</taxon>
        <taxon>Tracheophyta</taxon>
        <taxon>Spermatophyta</taxon>
        <taxon>Magnoliopsida</taxon>
        <taxon>eudicotyledons</taxon>
        <taxon>Gunneridae</taxon>
        <taxon>Pentapetalae</taxon>
        <taxon>rosids</taxon>
        <taxon>fabids</taxon>
        <taxon>Fabales</taxon>
        <taxon>Fabaceae</taxon>
        <taxon>Papilionoideae</taxon>
        <taxon>50 kb inversion clade</taxon>
        <taxon>NPAAA clade</taxon>
        <taxon>Hologalegina</taxon>
        <taxon>IRL clade</taxon>
        <taxon>Trifolieae</taxon>
        <taxon>Medicago</taxon>
    </lineage>
</organism>
<reference evidence="3" key="1">
    <citation type="journal article" date="2018" name="Nat. Plants">
        <title>Whole-genome landscape of Medicago truncatula symbiotic genes.</title>
        <authorList>
            <person name="Pecrix Y."/>
            <person name="Gamas P."/>
            <person name="Carrere S."/>
        </authorList>
    </citation>
    <scope>NUCLEOTIDE SEQUENCE</scope>
    <source>
        <tissue evidence="3">Leaves</tissue>
    </source>
</reference>
<dbReference type="GO" id="GO:0003723">
    <property type="term" value="F:RNA binding"/>
    <property type="evidence" value="ECO:0007669"/>
    <property type="project" value="UniProtKB-UniRule"/>
</dbReference>
<dbReference type="AlphaFoldDB" id="A0A396HF75"/>
<name>A0A396HF75_MEDTR</name>
<proteinExistence type="predicted"/>
<dbReference type="EMBL" id="PSQE01000006">
    <property type="protein sequence ID" value="RHN51191.1"/>
    <property type="molecule type" value="Genomic_DNA"/>
</dbReference>
<accession>A0A396HF75</accession>
<evidence type="ECO:0000259" key="2">
    <source>
        <dbReference type="PROSITE" id="PS50102"/>
    </source>
</evidence>
<protein>
    <submittedName>
        <fullName evidence="3">Putative nucleotide-binding alpha-beta plait domain-containing protein</fullName>
    </submittedName>
</protein>
<sequence length="95" mass="10139">MAAVVSSPKIVVPAALTGTGRFETASLYVGDLERNVNEGQLYDLFSQIAPVLSARVCRDQMTQSSLGYGYVNYSNARDGGSCILVDGMHCDCVNT</sequence>
<dbReference type="SUPFAM" id="SSF54928">
    <property type="entry name" value="RNA-binding domain, RBD"/>
    <property type="match status" value="1"/>
</dbReference>
<dbReference type="PROSITE" id="PS50102">
    <property type="entry name" value="RRM"/>
    <property type="match status" value="1"/>
</dbReference>